<feature type="domain" description="DUF6644" evidence="2">
    <location>
        <begin position="27"/>
        <end position="157"/>
    </location>
</feature>
<feature type="transmembrane region" description="Helical" evidence="1">
    <location>
        <begin position="134"/>
        <end position="157"/>
    </location>
</feature>
<feature type="transmembrane region" description="Helical" evidence="1">
    <location>
        <begin position="20"/>
        <end position="44"/>
    </location>
</feature>
<keyword evidence="1" id="KW-0472">Membrane</keyword>
<feature type="transmembrane region" description="Helical" evidence="1">
    <location>
        <begin position="101"/>
        <end position="122"/>
    </location>
</feature>
<dbReference type="EMBL" id="JACXIY010000059">
    <property type="protein sequence ID" value="MBD2872783.1"/>
    <property type="molecule type" value="Genomic_DNA"/>
</dbReference>
<organism evidence="3 4">
    <name type="scientific">Paenibacillus arenilitoris</name>
    <dbReference type="NCBI Taxonomy" id="2772299"/>
    <lineage>
        <taxon>Bacteria</taxon>
        <taxon>Bacillati</taxon>
        <taxon>Bacillota</taxon>
        <taxon>Bacilli</taxon>
        <taxon>Bacillales</taxon>
        <taxon>Paenibacillaceae</taxon>
        <taxon>Paenibacillus</taxon>
    </lineage>
</organism>
<gene>
    <name evidence="3" type="ORF">IDH41_29905</name>
</gene>
<keyword evidence="1" id="KW-0812">Transmembrane</keyword>
<keyword evidence="4" id="KW-1185">Reference proteome</keyword>
<evidence type="ECO:0000259" key="2">
    <source>
        <dbReference type="Pfam" id="PF20349"/>
    </source>
</evidence>
<name>A0A927CTS7_9BACL</name>
<sequence length="159" mass="17011">MDIYSELERSEIGEVVGRTPYLYPILETLHILGIAILVGSALAFDLRLLGIGKRILPVTIAARHLLPLCHIGFIIAAVTGTVLFTASALGVGLSAAAPWKLGLIVIAGVNIVIFHCGVYKTVERWDLHIQAPISARFAAVISSLTWTGVITAGRLLAYI</sequence>
<dbReference type="Proteomes" id="UP000632125">
    <property type="component" value="Unassembled WGS sequence"/>
</dbReference>
<accession>A0A927CTS7</accession>
<evidence type="ECO:0000256" key="1">
    <source>
        <dbReference type="SAM" id="Phobius"/>
    </source>
</evidence>
<comment type="caution">
    <text evidence="3">The sequence shown here is derived from an EMBL/GenBank/DDBJ whole genome shotgun (WGS) entry which is preliminary data.</text>
</comment>
<keyword evidence="1" id="KW-1133">Transmembrane helix</keyword>
<protein>
    <recommendedName>
        <fullName evidence="2">DUF6644 domain-containing protein</fullName>
    </recommendedName>
</protein>
<reference evidence="3" key="1">
    <citation type="submission" date="2020-09" db="EMBL/GenBank/DDBJ databases">
        <title>A novel bacterium of genus Paenibacillus, isolated from South China Sea.</title>
        <authorList>
            <person name="Huang H."/>
            <person name="Mo K."/>
            <person name="Hu Y."/>
        </authorList>
    </citation>
    <scope>NUCLEOTIDE SEQUENCE</scope>
    <source>
        <strain evidence="3">IB182493</strain>
    </source>
</reference>
<dbReference type="AlphaFoldDB" id="A0A927CTS7"/>
<dbReference type="InterPro" id="IPR046586">
    <property type="entry name" value="DUF6644"/>
</dbReference>
<feature type="transmembrane region" description="Helical" evidence="1">
    <location>
        <begin position="65"/>
        <end position="89"/>
    </location>
</feature>
<evidence type="ECO:0000313" key="3">
    <source>
        <dbReference type="EMBL" id="MBD2872783.1"/>
    </source>
</evidence>
<dbReference type="Pfam" id="PF20349">
    <property type="entry name" value="DUF6644"/>
    <property type="match status" value="1"/>
</dbReference>
<proteinExistence type="predicted"/>
<evidence type="ECO:0000313" key="4">
    <source>
        <dbReference type="Proteomes" id="UP000632125"/>
    </source>
</evidence>